<dbReference type="SUPFAM" id="SSF54631">
    <property type="entry name" value="CBS-domain pair"/>
    <property type="match status" value="1"/>
</dbReference>
<feature type="transmembrane region" description="Helical" evidence="2">
    <location>
        <begin position="31"/>
        <end position="52"/>
    </location>
</feature>
<feature type="domain" description="CBS" evidence="3">
    <location>
        <begin position="250"/>
        <end position="311"/>
    </location>
</feature>
<reference evidence="4" key="1">
    <citation type="journal article" date="2015" name="Nature">
        <title>Complex archaea that bridge the gap between prokaryotes and eukaryotes.</title>
        <authorList>
            <person name="Spang A."/>
            <person name="Saw J.H."/>
            <person name="Jorgensen S.L."/>
            <person name="Zaremba-Niedzwiedzka K."/>
            <person name="Martijn J."/>
            <person name="Lind A.E."/>
            <person name="van Eijk R."/>
            <person name="Schleper C."/>
            <person name="Guy L."/>
            <person name="Ettema T.J."/>
        </authorList>
    </citation>
    <scope>NUCLEOTIDE SEQUENCE</scope>
</reference>
<feature type="transmembrane region" description="Helical" evidence="2">
    <location>
        <begin position="73"/>
        <end position="95"/>
    </location>
</feature>
<keyword evidence="2" id="KW-0472">Membrane</keyword>
<dbReference type="InterPro" id="IPR051257">
    <property type="entry name" value="Diverse_CBS-Domain"/>
</dbReference>
<feature type="domain" description="CBS" evidence="3">
    <location>
        <begin position="185"/>
        <end position="243"/>
    </location>
</feature>
<dbReference type="PROSITE" id="PS51371">
    <property type="entry name" value="CBS"/>
    <property type="match status" value="2"/>
</dbReference>
<comment type="caution">
    <text evidence="4">The sequence shown here is derived from an EMBL/GenBank/DDBJ whole genome shotgun (WGS) entry which is preliminary data.</text>
</comment>
<keyword evidence="1" id="KW-0129">CBS domain</keyword>
<sequence length="314" mass="34962">MAFGSDRQTTFSRAVDGAVIDEGLRSYMLRVYNYMASGLALVVVYIVARTVGKLIASRWAALRFRRGEVTPRIGQALLCQAGVAFGLVTALESMWPNGEAPQWVSDLYSVVLGAIAVFELAGPLLLKRTIVAAGEVKAFRLIHLPSDKPGAWQSLREGTVSLLRRLRIMRLPPAHQGPLRARHVMHTNVKCLPPGANMDEVLHFVERSSLDHFPVVDDMGKFIGTINLADVRDMIYQPALRDLVAAQDLLEDDRVTASADETLHELFEKFREHNARDLIILDEDSSRMLGIVEQRDVLRAMHFEETGQKPSTGH</sequence>
<evidence type="ECO:0000259" key="3">
    <source>
        <dbReference type="PROSITE" id="PS51371"/>
    </source>
</evidence>
<gene>
    <name evidence="4" type="ORF">LCGC14_2340880</name>
</gene>
<organism evidence="4">
    <name type="scientific">marine sediment metagenome</name>
    <dbReference type="NCBI Taxonomy" id="412755"/>
    <lineage>
        <taxon>unclassified sequences</taxon>
        <taxon>metagenomes</taxon>
        <taxon>ecological metagenomes</taxon>
    </lineage>
</organism>
<protein>
    <recommendedName>
        <fullName evidence="3">CBS domain-containing protein</fullName>
    </recommendedName>
</protein>
<dbReference type="InterPro" id="IPR000644">
    <property type="entry name" value="CBS_dom"/>
</dbReference>
<keyword evidence="2" id="KW-0812">Transmembrane</keyword>
<dbReference type="SMART" id="SM00116">
    <property type="entry name" value="CBS"/>
    <property type="match status" value="2"/>
</dbReference>
<dbReference type="Gene3D" id="3.10.580.10">
    <property type="entry name" value="CBS-domain"/>
    <property type="match status" value="2"/>
</dbReference>
<proteinExistence type="predicted"/>
<dbReference type="AlphaFoldDB" id="A0A0F9EPT4"/>
<dbReference type="EMBL" id="LAZR01033860">
    <property type="protein sequence ID" value="KKL46905.1"/>
    <property type="molecule type" value="Genomic_DNA"/>
</dbReference>
<dbReference type="InterPro" id="IPR046342">
    <property type="entry name" value="CBS_dom_sf"/>
</dbReference>
<evidence type="ECO:0000256" key="2">
    <source>
        <dbReference type="SAM" id="Phobius"/>
    </source>
</evidence>
<keyword evidence="2" id="KW-1133">Transmembrane helix</keyword>
<feature type="transmembrane region" description="Helical" evidence="2">
    <location>
        <begin position="107"/>
        <end position="126"/>
    </location>
</feature>
<dbReference type="Pfam" id="PF00571">
    <property type="entry name" value="CBS"/>
    <property type="match status" value="2"/>
</dbReference>
<evidence type="ECO:0000256" key="1">
    <source>
        <dbReference type="ARBA" id="ARBA00023122"/>
    </source>
</evidence>
<dbReference type="PANTHER" id="PTHR43080:SF2">
    <property type="entry name" value="CBS DOMAIN-CONTAINING PROTEIN"/>
    <property type="match status" value="1"/>
</dbReference>
<accession>A0A0F9EPT4</accession>
<dbReference type="PANTHER" id="PTHR43080">
    <property type="entry name" value="CBS DOMAIN-CONTAINING PROTEIN CBSX3, MITOCHONDRIAL"/>
    <property type="match status" value="1"/>
</dbReference>
<name>A0A0F9EPT4_9ZZZZ</name>
<evidence type="ECO:0000313" key="4">
    <source>
        <dbReference type="EMBL" id="KKL46905.1"/>
    </source>
</evidence>